<dbReference type="InterPro" id="IPR050869">
    <property type="entry name" value="H3K4_H4K5_MeTrfase"/>
</dbReference>
<feature type="domain" description="MYND-type" evidence="6">
    <location>
        <begin position="58"/>
        <end position="109"/>
    </location>
</feature>
<dbReference type="GO" id="GO:0005634">
    <property type="term" value="C:nucleus"/>
    <property type="evidence" value="ECO:0007669"/>
    <property type="project" value="TreeGrafter"/>
</dbReference>
<keyword evidence="8" id="KW-1185">Reference proteome</keyword>
<evidence type="ECO:0000256" key="2">
    <source>
        <dbReference type="ARBA" id="ARBA00022771"/>
    </source>
</evidence>
<dbReference type="HOGENOM" id="CLU_018406_5_1_1"/>
<dbReference type="GeneID" id="19191266"/>
<sequence length="540" mass="61546">MATSLKQLVRAATVYTKQSPDRGNGIFAVHDIAPKSEVLFVARPLMVALDTSQLQTRCYYCYSSPGDHSLPLDITKSRTLKTCSGCKVAKFCSQKCQTRAWSEYHRLECKLYGRLHPRILPSTVRAIVRLLKQHKAHLLLHSEWDQLLALESHQGDLLNAGGQRCQEIFIMMKGIKSYCGTDHSEETILRLACVLLINSFTLTNPTFDSLGLILHPTPALLNHSCDPNVFVRFDIPPVGAQEDFPPYGNISFIALRPIAKDEELTLSYIDTTFPFDKRQEELKDRYFFTCNCSLCSRGRHSTRDSFHPFINVVAPGPLQPATPAIIAETGDQAEQLLIGLQSQSGLEHTQIDSIKYIMHRLAQTRGWPLHRYPYPQLRQQLLLGLLDSKRYSEAFLHSAAFVRAIHPVLYEQEYHPTRLVQMFTFWNLCHLCLESGLLKERESDNIQLDPQMLMSLSCVLIDDTYRILNEGVRSNGKLENMVDEALQNVTKEGDFWNEYQQKMAETRETALSWIDGQVRALFRNEGVSRGIIDWAFKPRG</sequence>
<evidence type="ECO:0000259" key="6">
    <source>
        <dbReference type="PROSITE" id="PS50865"/>
    </source>
</evidence>
<proteinExistence type="predicted"/>
<name>W9WQL8_9EURO</name>
<evidence type="ECO:0000256" key="4">
    <source>
        <dbReference type="PROSITE-ProRule" id="PRU00134"/>
    </source>
</evidence>
<dbReference type="STRING" id="1182543.W9WQL8"/>
<evidence type="ECO:0000313" key="8">
    <source>
        <dbReference type="Proteomes" id="UP000019471"/>
    </source>
</evidence>
<dbReference type="AlphaFoldDB" id="W9WQL8"/>
<reference evidence="7 8" key="1">
    <citation type="submission" date="2013-03" db="EMBL/GenBank/DDBJ databases">
        <title>The Genome Sequence of Cladophialophora psammophila CBS 110553.</title>
        <authorList>
            <consortium name="The Broad Institute Genomics Platform"/>
            <person name="Cuomo C."/>
            <person name="de Hoog S."/>
            <person name="Gorbushina A."/>
            <person name="Walker B."/>
            <person name="Young S.K."/>
            <person name="Zeng Q."/>
            <person name="Gargeya S."/>
            <person name="Fitzgerald M."/>
            <person name="Haas B."/>
            <person name="Abouelleil A."/>
            <person name="Allen A.W."/>
            <person name="Alvarado L."/>
            <person name="Arachchi H.M."/>
            <person name="Berlin A.M."/>
            <person name="Chapman S.B."/>
            <person name="Gainer-Dewar J."/>
            <person name="Goldberg J."/>
            <person name="Griggs A."/>
            <person name="Gujja S."/>
            <person name="Hansen M."/>
            <person name="Howarth C."/>
            <person name="Imamovic A."/>
            <person name="Ireland A."/>
            <person name="Larimer J."/>
            <person name="McCowan C."/>
            <person name="Murphy C."/>
            <person name="Pearson M."/>
            <person name="Poon T.W."/>
            <person name="Priest M."/>
            <person name="Roberts A."/>
            <person name="Saif S."/>
            <person name="Shea T."/>
            <person name="Sisk P."/>
            <person name="Sykes S."/>
            <person name="Wortman J."/>
            <person name="Nusbaum C."/>
            <person name="Birren B."/>
        </authorList>
    </citation>
    <scope>NUCLEOTIDE SEQUENCE [LARGE SCALE GENOMIC DNA]</scope>
    <source>
        <strain evidence="7 8">CBS 110553</strain>
    </source>
</reference>
<evidence type="ECO:0000256" key="1">
    <source>
        <dbReference type="ARBA" id="ARBA00022723"/>
    </source>
</evidence>
<dbReference type="Gene3D" id="1.10.220.160">
    <property type="match status" value="1"/>
</dbReference>
<dbReference type="InterPro" id="IPR046341">
    <property type="entry name" value="SET_dom_sf"/>
</dbReference>
<dbReference type="Gene3D" id="2.170.270.10">
    <property type="entry name" value="SET domain"/>
    <property type="match status" value="1"/>
</dbReference>
<dbReference type="Gene3D" id="6.10.140.2220">
    <property type="match status" value="1"/>
</dbReference>
<evidence type="ECO:0000256" key="3">
    <source>
        <dbReference type="ARBA" id="ARBA00022833"/>
    </source>
</evidence>
<organism evidence="7 8">
    <name type="scientific">Cladophialophora psammophila CBS 110553</name>
    <dbReference type="NCBI Taxonomy" id="1182543"/>
    <lineage>
        <taxon>Eukaryota</taxon>
        <taxon>Fungi</taxon>
        <taxon>Dikarya</taxon>
        <taxon>Ascomycota</taxon>
        <taxon>Pezizomycotina</taxon>
        <taxon>Eurotiomycetes</taxon>
        <taxon>Chaetothyriomycetidae</taxon>
        <taxon>Chaetothyriales</taxon>
        <taxon>Herpotrichiellaceae</taxon>
        <taxon>Cladophialophora</taxon>
    </lineage>
</organism>
<dbReference type="Pfam" id="PF01753">
    <property type="entry name" value="zf-MYND"/>
    <property type="match status" value="1"/>
</dbReference>
<dbReference type="PROSITE" id="PS50280">
    <property type="entry name" value="SET"/>
    <property type="match status" value="1"/>
</dbReference>
<gene>
    <name evidence="7" type="ORF">A1O5_06556</name>
</gene>
<dbReference type="PROSITE" id="PS50865">
    <property type="entry name" value="ZF_MYND_2"/>
    <property type="match status" value="1"/>
</dbReference>
<accession>W9WQL8</accession>
<dbReference type="InterPro" id="IPR001214">
    <property type="entry name" value="SET_dom"/>
</dbReference>
<feature type="domain" description="SET" evidence="5">
    <location>
        <begin position="12"/>
        <end position="269"/>
    </location>
</feature>
<evidence type="ECO:0000313" key="7">
    <source>
        <dbReference type="EMBL" id="EXJ70487.1"/>
    </source>
</evidence>
<dbReference type="SUPFAM" id="SSF82199">
    <property type="entry name" value="SET domain"/>
    <property type="match status" value="1"/>
</dbReference>
<keyword evidence="3" id="KW-0862">Zinc</keyword>
<dbReference type="Proteomes" id="UP000019471">
    <property type="component" value="Unassembled WGS sequence"/>
</dbReference>
<dbReference type="PANTHER" id="PTHR12197">
    <property type="entry name" value="HISTONE-LYSINE N-METHYLTRANSFERASE SMYD"/>
    <property type="match status" value="1"/>
</dbReference>
<keyword evidence="1" id="KW-0479">Metal-binding</keyword>
<dbReference type="OrthoDB" id="5945798at2759"/>
<dbReference type="InterPro" id="IPR002893">
    <property type="entry name" value="Znf_MYND"/>
</dbReference>
<dbReference type="CDD" id="cd20071">
    <property type="entry name" value="SET_SMYD"/>
    <property type="match status" value="1"/>
</dbReference>
<protein>
    <submittedName>
        <fullName evidence="7">Uncharacterized protein</fullName>
    </submittedName>
</protein>
<dbReference type="RefSeq" id="XP_007745339.1">
    <property type="nucleotide sequence ID" value="XM_007747149.1"/>
</dbReference>
<dbReference type="GO" id="GO:0008270">
    <property type="term" value="F:zinc ion binding"/>
    <property type="evidence" value="ECO:0007669"/>
    <property type="project" value="UniProtKB-KW"/>
</dbReference>
<comment type="caution">
    <text evidence="7">The sequence shown here is derived from an EMBL/GenBank/DDBJ whole genome shotgun (WGS) entry which is preliminary data.</text>
</comment>
<dbReference type="EMBL" id="AMGX01000009">
    <property type="protein sequence ID" value="EXJ70487.1"/>
    <property type="molecule type" value="Genomic_DNA"/>
</dbReference>
<keyword evidence="2 4" id="KW-0863">Zinc-finger</keyword>
<dbReference type="Pfam" id="PF00856">
    <property type="entry name" value="SET"/>
    <property type="match status" value="1"/>
</dbReference>
<dbReference type="PANTHER" id="PTHR12197:SF251">
    <property type="entry name" value="EG:BACR7C10.4 PROTEIN"/>
    <property type="match status" value="1"/>
</dbReference>
<dbReference type="eggNOG" id="KOG2084">
    <property type="taxonomic scope" value="Eukaryota"/>
</dbReference>
<evidence type="ECO:0000259" key="5">
    <source>
        <dbReference type="PROSITE" id="PS50280"/>
    </source>
</evidence>